<keyword evidence="4" id="KW-0961">Cell wall biogenesis/degradation</keyword>
<dbReference type="PANTHER" id="PTHR30417:SF1">
    <property type="entry name" value="N-ACETYLMURAMOYL-L-ALANINE AMIDASE AMID"/>
    <property type="match status" value="1"/>
</dbReference>
<protein>
    <recommendedName>
        <fullName evidence="2">N-acetylmuramoyl-L-alanine amidase</fullName>
        <ecNumber evidence="2">3.5.1.28</ecNumber>
    </recommendedName>
</protein>
<feature type="domain" description="N-acetylmuramoyl-L-alanine amidase" evidence="5">
    <location>
        <begin position="29"/>
        <end position="182"/>
    </location>
</feature>
<evidence type="ECO:0000259" key="5">
    <source>
        <dbReference type="Pfam" id="PF01510"/>
    </source>
</evidence>
<dbReference type="Pfam" id="PF01510">
    <property type="entry name" value="Amidase_2"/>
    <property type="match status" value="1"/>
</dbReference>
<evidence type="ECO:0000256" key="4">
    <source>
        <dbReference type="ARBA" id="ARBA00023316"/>
    </source>
</evidence>
<dbReference type="InterPro" id="IPR002502">
    <property type="entry name" value="Amidase_domain"/>
</dbReference>
<dbReference type="GO" id="GO:0009253">
    <property type="term" value="P:peptidoglycan catabolic process"/>
    <property type="evidence" value="ECO:0007669"/>
    <property type="project" value="InterPro"/>
</dbReference>
<keyword evidence="3" id="KW-0378">Hydrolase</keyword>
<dbReference type="Gene3D" id="3.40.80.10">
    <property type="entry name" value="Peptidoglycan recognition protein-like"/>
    <property type="match status" value="1"/>
</dbReference>
<dbReference type="SUPFAM" id="SSF55846">
    <property type="entry name" value="N-acetylmuramoyl-L-alanine amidase-like"/>
    <property type="match status" value="1"/>
</dbReference>
<dbReference type="PANTHER" id="PTHR30417">
    <property type="entry name" value="N-ACETYLMURAMOYL-L-ALANINE AMIDASE AMID"/>
    <property type="match status" value="1"/>
</dbReference>
<dbReference type="GO" id="GO:0009254">
    <property type="term" value="P:peptidoglycan turnover"/>
    <property type="evidence" value="ECO:0007669"/>
    <property type="project" value="TreeGrafter"/>
</dbReference>
<evidence type="ECO:0000313" key="7">
    <source>
        <dbReference type="Proteomes" id="UP000318050"/>
    </source>
</evidence>
<evidence type="ECO:0000256" key="3">
    <source>
        <dbReference type="ARBA" id="ARBA00022801"/>
    </source>
</evidence>
<accession>A0A560I5U3</accession>
<sequence>MQLDAEGWVVDPKVTKSPFPNLKHGTMAAIHGIIVHQTGSPSRDATFNSYRGAAPNGAHFLIDKNGDVYQTASVTWKLWHVGKLRPRCLVQHSCPATEMKLITGWRVAQVHEVERQKAFPDRFPMNDDSIGIEIVSDNIIEPKGTTFEPMTPEQNAALDWMIAGLKALLRFPAIEIYRHPDVSFKNVHEAETATWH</sequence>
<dbReference type="Proteomes" id="UP000318050">
    <property type="component" value="Unassembled WGS sequence"/>
</dbReference>
<gene>
    <name evidence="6" type="ORF">FBZ92_11584</name>
</gene>
<evidence type="ECO:0000256" key="2">
    <source>
        <dbReference type="ARBA" id="ARBA00011901"/>
    </source>
</evidence>
<dbReference type="EC" id="3.5.1.28" evidence="2"/>
<dbReference type="InterPro" id="IPR051206">
    <property type="entry name" value="NAMLAA_amidase_2"/>
</dbReference>
<dbReference type="AlphaFoldDB" id="A0A560I5U3"/>
<evidence type="ECO:0000256" key="1">
    <source>
        <dbReference type="ARBA" id="ARBA00001561"/>
    </source>
</evidence>
<dbReference type="EMBL" id="VITT01000015">
    <property type="protein sequence ID" value="TWB54317.1"/>
    <property type="molecule type" value="Genomic_DNA"/>
</dbReference>
<dbReference type="InterPro" id="IPR036505">
    <property type="entry name" value="Amidase/PGRP_sf"/>
</dbReference>
<comment type="caution">
    <text evidence="6">The sequence shown here is derived from an EMBL/GenBank/DDBJ whole genome shotgun (WGS) entry which is preliminary data.</text>
</comment>
<name>A0A560I5U3_9PROT</name>
<proteinExistence type="predicted"/>
<dbReference type="GO" id="GO:0008745">
    <property type="term" value="F:N-acetylmuramoyl-L-alanine amidase activity"/>
    <property type="evidence" value="ECO:0007669"/>
    <property type="project" value="UniProtKB-EC"/>
</dbReference>
<dbReference type="OrthoDB" id="8844265at2"/>
<evidence type="ECO:0000313" key="6">
    <source>
        <dbReference type="EMBL" id="TWB54317.1"/>
    </source>
</evidence>
<organism evidence="6 7">
    <name type="scientific">Nitrospirillum amazonense</name>
    <dbReference type="NCBI Taxonomy" id="28077"/>
    <lineage>
        <taxon>Bacteria</taxon>
        <taxon>Pseudomonadati</taxon>
        <taxon>Pseudomonadota</taxon>
        <taxon>Alphaproteobacteria</taxon>
        <taxon>Rhodospirillales</taxon>
        <taxon>Azospirillaceae</taxon>
        <taxon>Nitrospirillum</taxon>
    </lineage>
</organism>
<dbReference type="GO" id="GO:0071555">
    <property type="term" value="P:cell wall organization"/>
    <property type="evidence" value="ECO:0007669"/>
    <property type="project" value="UniProtKB-KW"/>
</dbReference>
<reference evidence="6 7" key="1">
    <citation type="submission" date="2019-06" db="EMBL/GenBank/DDBJ databases">
        <title>Genomic Encyclopedia of Type Strains, Phase IV (KMG-V): Genome sequencing to study the core and pangenomes of soil and plant-associated prokaryotes.</title>
        <authorList>
            <person name="Whitman W."/>
        </authorList>
    </citation>
    <scope>NUCLEOTIDE SEQUENCE [LARGE SCALE GENOMIC DNA]</scope>
    <source>
        <strain evidence="6 7">BR 11140</strain>
    </source>
</reference>
<comment type="catalytic activity">
    <reaction evidence="1">
        <text>Hydrolyzes the link between N-acetylmuramoyl residues and L-amino acid residues in certain cell-wall glycopeptides.</text>
        <dbReference type="EC" id="3.5.1.28"/>
    </reaction>
</comment>